<reference evidence="3 8" key="3">
    <citation type="submission" date="2021-06" db="EMBL/GenBank/DDBJ databases">
        <title>Interrogation of the integrated mobile genetic elements in gut-associated Bacteroides with a consensus prediction approach.</title>
        <authorList>
            <person name="Campbell D.E."/>
            <person name="Leigh J.R."/>
            <person name="Kim T."/>
            <person name="England W."/>
            <person name="Whitaker R.J."/>
            <person name="Degnan P.H."/>
        </authorList>
    </citation>
    <scope>NUCLEOTIDE SEQUENCE [LARGE SCALE GENOMIC DNA]</scope>
    <source>
        <strain evidence="5">VPI-3443</strain>
        <strain evidence="4">VPI-BTDOT2</strain>
        <strain evidence="3 8">WAL8669</strain>
    </source>
</reference>
<evidence type="ECO:0000313" key="2">
    <source>
        <dbReference type="EMBL" id="RHL60566.1"/>
    </source>
</evidence>
<dbReference type="EMBL" id="AP022660">
    <property type="protein sequence ID" value="BCA49044.1"/>
    <property type="molecule type" value="Genomic_DNA"/>
</dbReference>
<dbReference type="Pfam" id="PF08843">
    <property type="entry name" value="AbiEii"/>
    <property type="match status" value="1"/>
</dbReference>
<dbReference type="EMBL" id="CP083681">
    <property type="protein sequence ID" value="UYU72382.1"/>
    <property type="molecule type" value="Genomic_DNA"/>
</dbReference>
<dbReference type="Proteomes" id="UP001156216">
    <property type="component" value="Chromosome"/>
</dbReference>
<keyword evidence="2" id="KW-0808">Transferase</keyword>
<protein>
    <submittedName>
        <fullName evidence="2">Nucleotidyl transferase AbiEii/AbiGii toxin family protein</fullName>
    </submittedName>
</protein>
<dbReference type="Proteomes" id="UP001162960">
    <property type="component" value="Chromosome"/>
</dbReference>
<evidence type="ECO:0000313" key="4">
    <source>
        <dbReference type="EMBL" id="UYU72382.1"/>
    </source>
</evidence>
<evidence type="ECO:0000313" key="7">
    <source>
        <dbReference type="Proteomes" id="UP000500882"/>
    </source>
</evidence>
<organism evidence="2 6">
    <name type="scientific">Bacteroides thetaiotaomicron</name>
    <dbReference type="NCBI Taxonomy" id="818"/>
    <lineage>
        <taxon>Bacteria</taxon>
        <taxon>Pseudomonadati</taxon>
        <taxon>Bacteroidota</taxon>
        <taxon>Bacteroidia</taxon>
        <taxon>Bacteroidales</taxon>
        <taxon>Bacteroidaceae</taxon>
        <taxon>Bacteroides</taxon>
    </lineage>
</organism>
<dbReference type="InterPro" id="IPR014942">
    <property type="entry name" value="AbiEii"/>
</dbReference>
<proteinExistence type="predicted"/>
<evidence type="ECO:0000313" key="3">
    <source>
        <dbReference type="EMBL" id="UYU66004.1"/>
    </source>
</evidence>
<dbReference type="EMBL" id="CP083685">
    <property type="protein sequence ID" value="UYU88775.1"/>
    <property type="molecule type" value="Genomic_DNA"/>
</dbReference>
<dbReference type="Proteomes" id="UP001156218">
    <property type="component" value="Chromosome"/>
</dbReference>
<gene>
    <name evidence="1" type="ORF">BatF92_09860</name>
    <name evidence="2" type="ORF">DW011_08940</name>
    <name evidence="4" type="ORF">KQP59_04545</name>
    <name evidence="3" type="ORF">KQP68_20920</name>
    <name evidence="5" type="ORF">KQP74_12460</name>
</gene>
<dbReference type="Proteomes" id="UP000500882">
    <property type="component" value="Chromosome"/>
</dbReference>
<reference evidence="1 7" key="2">
    <citation type="submission" date="2020-02" db="EMBL/GenBank/DDBJ databases">
        <title>Whole-genome sequencing and comparative analysis of the genomes of Bacteroides thetaiotaomicron and Escherichia coli isolated from a healthy resident in Vietnam.</title>
        <authorList>
            <person name="Mohsin M."/>
            <person name="Tanaka K."/>
            <person name="Kawahara R."/>
            <person name="Kondo S."/>
            <person name="Noguchi H."/>
            <person name="Motooka D."/>
            <person name="Nakamura S."/>
            <person name="Khong D.T."/>
            <person name="Nguyen T.N."/>
            <person name="Tran H.T."/>
            <person name="Yamamoto Y."/>
        </authorList>
    </citation>
    <scope>NUCLEOTIDE SEQUENCE [LARGE SCALE GENOMIC DNA]</scope>
    <source>
        <strain evidence="1 7">F9-2</strain>
    </source>
</reference>
<dbReference type="Gene3D" id="3.10.450.620">
    <property type="entry name" value="JHP933, nucleotidyltransferase-like core domain"/>
    <property type="match status" value="1"/>
</dbReference>
<evidence type="ECO:0000313" key="1">
    <source>
        <dbReference type="EMBL" id="BCA49044.1"/>
    </source>
</evidence>
<reference evidence="2 6" key="1">
    <citation type="submission" date="2018-08" db="EMBL/GenBank/DDBJ databases">
        <title>A genome reference for cultivated species of the human gut microbiota.</title>
        <authorList>
            <person name="Zou Y."/>
            <person name="Xue W."/>
            <person name="Luo G."/>
        </authorList>
    </citation>
    <scope>NUCLEOTIDE SEQUENCE [LARGE SCALE GENOMIC DNA]</scope>
    <source>
        <strain evidence="2 6">AF37-12</strain>
    </source>
</reference>
<name>A0A139JZK3_BACT4</name>
<dbReference type="AlphaFoldDB" id="A0A139JZK3"/>
<evidence type="ECO:0000313" key="8">
    <source>
        <dbReference type="Proteomes" id="UP001156218"/>
    </source>
</evidence>
<dbReference type="GO" id="GO:0016740">
    <property type="term" value="F:transferase activity"/>
    <property type="evidence" value="ECO:0007669"/>
    <property type="project" value="UniProtKB-KW"/>
</dbReference>
<accession>A0A139JZK3</accession>
<dbReference type="RefSeq" id="WP_022470170.1">
    <property type="nucleotide sequence ID" value="NZ_AP022660.1"/>
</dbReference>
<dbReference type="EMBL" id="CP083680">
    <property type="protein sequence ID" value="UYU66004.1"/>
    <property type="molecule type" value="Genomic_DNA"/>
</dbReference>
<dbReference type="Proteomes" id="UP000283616">
    <property type="component" value="Unassembled WGS sequence"/>
</dbReference>
<evidence type="ECO:0000313" key="5">
    <source>
        <dbReference type="EMBL" id="UYU88775.1"/>
    </source>
</evidence>
<evidence type="ECO:0000313" key="6">
    <source>
        <dbReference type="Proteomes" id="UP000283616"/>
    </source>
</evidence>
<dbReference type="EMBL" id="QROV01000008">
    <property type="protein sequence ID" value="RHL60566.1"/>
    <property type="molecule type" value="Genomic_DNA"/>
</dbReference>
<sequence length="323" mass="37416">MNLHENKKLFTDAVLAAAEQLDIKAVYIEKDYWITRSLKLMAQDSNAERAIFKGGTSLSKAYKIGNRFSEDIDVAISDANSLSGNQLKMLIKRIAKEMTVGLDEFVVQGVTSKGSRYYKAMYAYPNILGKAIKEIVNVGQLLVEINSFANPYPYEQKVIECFISDFFRQTGNDNLIEEYDMRPFSMNVLDKRQTFTEKLVSLIRFSLSDKYMYDMAAKIRHFYDLHYLLQDKDCVVYLHSEQFCQDFENLLQHDKETFDKPEGWTEKHLGQSPLLVDFPTIWSELKNTYVRELPGIAFSAIPKETVVAHSFMDIVEIFKHNYF</sequence>